<organism evidence="1 2">
    <name type="scientific">Tepidibacillus decaturensis</name>
    <dbReference type="NCBI Taxonomy" id="1413211"/>
    <lineage>
        <taxon>Bacteria</taxon>
        <taxon>Bacillati</taxon>
        <taxon>Bacillota</taxon>
        <taxon>Bacilli</taxon>
        <taxon>Bacillales</taxon>
        <taxon>Bacillaceae</taxon>
        <taxon>Tepidibacillus</taxon>
    </lineage>
</organism>
<gene>
    <name evidence="1" type="ORF">U473_01675</name>
</gene>
<evidence type="ECO:0000313" key="1">
    <source>
        <dbReference type="EMBL" id="KXG42881.1"/>
    </source>
</evidence>
<accession>A0A135L1J8</accession>
<proteinExistence type="predicted"/>
<dbReference type="EMBL" id="LSKU01000001">
    <property type="protein sequence ID" value="KXG42881.1"/>
    <property type="molecule type" value="Genomic_DNA"/>
</dbReference>
<name>A0A135L1J8_9BACI</name>
<reference evidence="1 2" key="1">
    <citation type="submission" date="2016-02" db="EMBL/GenBank/DDBJ databases">
        <title>Draft Genome for Tepidibacillus decaturensis nov. sp. Strain Z9, an Anaerobic, Moderately Thermophilic and Heterotrophic Bacterium from Deep Subsurface of the Illinois Basin, USA.</title>
        <authorList>
            <person name="Dong Y."/>
            <person name="Chang J.Y."/>
            <person name="Sanford R."/>
            <person name="Fouke B.W."/>
        </authorList>
    </citation>
    <scope>NUCLEOTIDE SEQUENCE [LARGE SCALE GENOMIC DNA]</scope>
    <source>
        <strain evidence="1 2">Z9</strain>
    </source>
</reference>
<dbReference type="AlphaFoldDB" id="A0A135L1J8"/>
<dbReference type="Proteomes" id="UP000070352">
    <property type="component" value="Unassembled WGS sequence"/>
</dbReference>
<sequence length="151" mass="16296">MREDLDLKGKLTIVIENVVTGRIRTVVVDNLVILNGRNLIRDFLFGDAVTGLTHMALGTDTSEPSVTPTITEVFRKVFTSKAKADGKLTVDMYLSSTEANGYTLTSAALFGNGATDSAGTGTQYNKVIHDQISKTASLSITYTWDLYINAG</sequence>
<comment type="caution">
    <text evidence="1">The sequence shown here is derived from an EMBL/GenBank/DDBJ whole genome shotgun (WGS) entry which is preliminary data.</text>
</comment>
<dbReference type="OrthoDB" id="9981697at2"/>
<evidence type="ECO:0000313" key="2">
    <source>
        <dbReference type="Proteomes" id="UP000070352"/>
    </source>
</evidence>
<dbReference type="STRING" id="1413211.U473_01675"/>
<keyword evidence="2" id="KW-1185">Reference proteome</keyword>
<protein>
    <submittedName>
        <fullName evidence="1">Uncharacterized protein</fullName>
    </submittedName>
</protein>
<dbReference type="RefSeq" id="WP_068722750.1">
    <property type="nucleotide sequence ID" value="NZ_LSKU01000001.1"/>
</dbReference>